<dbReference type="CDD" id="cd10017">
    <property type="entry name" value="B3_DNA"/>
    <property type="match status" value="2"/>
</dbReference>
<keyword evidence="5" id="KW-0539">Nucleus</keyword>
<comment type="subcellular location">
    <subcellularLocation>
        <location evidence="1">Nucleus</location>
    </subcellularLocation>
</comment>
<evidence type="ECO:0000256" key="4">
    <source>
        <dbReference type="ARBA" id="ARBA00023163"/>
    </source>
</evidence>
<organism evidence="8 9">
    <name type="scientific">Linum trigynum</name>
    <dbReference type="NCBI Taxonomy" id="586398"/>
    <lineage>
        <taxon>Eukaryota</taxon>
        <taxon>Viridiplantae</taxon>
        <taxon>Streptophyta</taxon>
        <taxon>Embryophyta</taxon>
        <taxon>Tracheophyta</taxon>
        <taxon>Spermatophyta</taxon>
        <taxon>Magnoliopsida</taxon>
        <taxon>eudicotyledons</taxon>
        <taxon>Gunneridae</taxon>
        <taxon>Pentapetalae</taxon>
        <taxon>rosids</taxon>
        <taxon>fabids</taxon>
        <taxon>Malpighiales</taxon>
        <taxon>Linaceae</taxon>
        <taxon>Linum</taxon>
    </lineage>
</organism>
<proteinExistence type="predicted"/>
<keyword evidence="9" id="KW-1185">Reference proteome</keyword>
<gene>
    <name evidence="8" type="ORF">LTRI10_LOCUS44396</name>
</gene>
<evidence type="ECO:0000256" key="2">
    <source>
        <dbReference type="ARBA" id="ARBA00023015"/>
    </source>
</evidence>
<dbReference type="GO" id="GO:0005634">
    <property type="term" value="C:nucleus"/>
    <property type="evidence" value="ECO:0007669"/>
    <property type="project" value="UniProtKB-SubCell"/>
</dbReference>
<evidence type="ECO:0000313" key="9">
    <source>
        <dbReference type="Proteomes" id="UP001497516"/>
    </source>
</evidence>
<evidence type="ECO:0000259" key="7">
    <source>
        <dbReference type="PROSITE" id="PS50863"/>
    </source>
</evidence>
<dbReference type="InterPro" id="IPR015300">
    <property type="entry name" value="DNA-bd_pseudobarrel_sf"/>
</dbReference>
<reference evidence="8 9" key="1">
    <citation type="submission" date="2024-04" db="EMBL/GenBank/DDBJ databases">
        <authorList>
            <person name="Fracassetti M."/>
        </authorList>
    </citation>
    <scope>NUCLEOTIDE SEQUENCE [LARGE SCALE GENOMIC DNA]</scope>
</reference>
<dbReference type="SMART" id="SM01019">
    <property type="entry name" value="B3"/>
    <property type="match status" value="2"/>
</dbReference>
<dbReference type="Gene3D" id="2.40.330.10">
    <property type="entry name" value="DNA-binding pseudobarrel domain"/>
    <property type="match status" value="2"/>
</dbReference>
<dbReference type="Proteomes" id="UP001497516">
    <property type="component" value="Chromosome 7"/>
</dbReference>
<dbReference type="PANTHER" id="PTHR31920:SF108">
    <property type="entry name" value="B3 DOMAIN-CONTAINING TRANSCRIPTION FACTOR VRN1-LIKE"/>
    <property type="match status" value="1"/>
</dbReference>
<dbReference type="SUPFAM" id="SSF101936">
    <property type="entry name" value="DNA-binding pseudobarrel domain"/>
    <property type="match status" value="2"/>
</dbReference>
<protein>
    <recommendedName>
        <fullName evidence="7">TF-B3 domain-containing protein</fullName>
    </recommendedName>
</protein>
<evidence type="ECO:0000256" key="3">
    <source>
        <dbReference type="ARBA" id="ARBA00023125"/>
    </source>
</evidence>
<keyword evidence="4" id="KW-0804">Transcription</keyword>
<dbReference type="Pfam" id="PF02362">
    <property type="entry name" value="B3"/>
    <property type="match status" value="2"/>
</dbReference>
<feature type="compositionally biased region" description="Low complexity" evidence="6">
    <location>
        <begin position="207"/>
        <end position="216"/>
    </location>
</feature>
<accession>A0AAV2G1M5</accession>
<feature type="domain" description="TF-B3" evidence="7">
    <location>
        <begin position="229"/>
        <end position="326"/>
    </location>
</feature>
<name>A0AAV2G1M5_9ROSI</name>
<evidence type="ECO:0000256" key="5">
    <source>
        <dbReference type="ARBA" id="ARBA00023242"/>
    </source>
</evidence>
<dbReference type="GO" id="GO:0003677">
    <property type="term" value="F:DNA binding"/>
    <property type="evidence" value="ECO:0007669"/>
    <property type="project" value="UniProtKB-KW"/>
</dbReference>
<dbReference type="AlphaFoldDB" id="A0AAV2G1M5"/>
<keyword evidence="3" id="KW-0238">DNA-binding</keyword>
<dbReference type="InterPro" id="IPR003340">
    <property type="entry name" value="B3_DNA-bd"/>
</dbReference>
<feature type="domain" description="TF-B3" evidence="7">
    <location>
        <begin position="20"/>
        <end position="116"/>
    </location>
</feature>
<evidence type="ECO:0000256" key="1">
    <source>
        <dbReference type="ARBA" id="ARBA00004123"/>
    </source>
</evidence>
<evidence type="ECO:0000313" key="8">
    <source>
        <dbReference type="EMBL" id="CAL1404550.1"/>
    </source>
</evidence>
<feature type="region of interest" description="Disordered" evidence="6">
    <location>
        <begin position="154"/>
        <end position="181"/>
    </location>
</feature>
<dbReference type="EMBL" id="OZ034820">
    <property type="protein sequence ID" value="CAL1404550.1"/>
    <property type="molecule type" value="Genomic_DNA"/>
</dbReference>
<keyword evidence="2" id="KW-0805">Transcription regulation</keyword>
<evidence type="ECO:0000256" key="6">
    <source>
        <dbReference type="SAM" id="MobiDB-lite"/>
    </source>
</evidence>
<dbReference type="InterPro" id="IPR050655">
    <property type="entry name" value="Plant_B3_domain"/>
</dbReference>
<dbReference type="PROSITE" id="PS50863">
    <property type="entry name" value="B3"/>
    <property type="match status" value="2"/>
</dbReference>
<sequence>MNSAGIFSDGDWADEQTGARFFKIILHSTVLDKKLLVPRKFVRDSAGGLLHSKSTTLKLPSGDEWEVELIKKGEDVWFGSSGWQRFAEFYTLGYGHFLVFEYTGRGEFSVVIFGRSATEINYPVREAIGIEDSAVSVEILDGDVDDDEMDAAATNKLKENSKGKSPMANDGGNGKAGEAGTIQMKREQKSCWKSIAEFDNPMEEKQGSCSKSSKSGALQLDGFPSKRPSFQIKMSQSYMAGAKPHIPLPFRQKHIKLTEQRLKLEAGGRDWTVELYAYRTKHMKLGLGWNCFMEDNSLQLGDVCNFELVSGDPTDVQLKVTIARACA</sequence>
<feature type="region of interest" description="Disordered" evidence="6">
    <location>
        <begin position="202"/>
        <end position="225"/>
    </location>
</feature>
<dbReference type="PANTHER" id="PTHR31920">
    <property type="entry name" value="B3 DOMAIN-CONTAINING"/>
    <property type="match status" value="1"/>
</dbReference>